<dbReference type="PANTHER" id="PTHR42879">
    <property type="entry name" value="3-OXOACYL-(ACYL-CARRIER-PROTEIN) REDUCTASE"/>
    <property type="match status" value="1"/>
</dbReference>
<accession>A0AAE3LP69</accession>
<dbReference type="Pfam" id="PF13561">
    <property type="entry name" value="adh_short_C2"/>
    <property type="match status" value="1"/>
</dbReference>
<keyword evidence="2" id="KW-0560">Oxidoreductase</keyword>
<evidence type="ECO:0000313" key="4">
    <source>
        <dbReference type="Proteomes" id="UP001209318"/>
    </source>
</evidence>
<sequence>MKKFVLITGASGGIGGGIARHLALNGYSLYLHYYSNREAIEKLLEELTSVSNDNEYIPIQADLRTEEGITKLCQEIYQVDGIIHNSGTTVNNVLTNMQMTDIHNLISLHLTAPIVITKTLLPKLIQRKTGSIIFISSIWGQTGASCETVYSGVKGGQISFAKALSKEVALSNIRVNVVSPGAIKTNMMREYTEEELADIINEIPLGRLGTPKDIAEAVLYLLSEKSSYITGHVLSVNGGWYM</sequence>
<dbReference type="EMBL" id="JAOUSF010000001">
    <property type="protein sequence ID" value="MCU9612039.1"/>
    <property type="molecule type" value="Genomic_DNA"/>
</dbReference>
<dbReference type="FunFam" id="3.40.50.720:FF:000173">
    <property type="entry name" value="3-oxoacyl-[acyl-carrier protein] reductase"/>
    <property type="match status" value="1"/>
</dbReference>
<comment type="similarity">
    <text evidence="1">Belongs to the short-chain dehydrogenases/reductases (SDR) family.</text>
</comment>
<organism evidence="3 4">
    <name type="scientific">Perspicuibacillus lycopersici</name>
    <dbReference type="NCBI Taxonomy" id="1325689"/>
    <lineage>
        <taxon>Bacteria</taxon>
        <taxon>Bacillati</taxon>
        <taxon>Bacillota</taxon>
        <taxon>Bacilli</taxon>
        <taxon>Bacillales</taxon>
        <taxon>Bacillaceae</taxon>
        <taxon>Perspicuibacillus</taxon>
    </lineage>
</organism>
<evidence type="ECO:0000256" key="1">
    <source>
        <dbReference type="ARBA" id="ARBA00006484"/>
    </source>
</evidence>
<dbReference type="Gene3D" id="3.40.50.720">
    <property type="entry name" value="NAD(P)-binding Rossmann-like Domain"/>
    <property type="match status" value="1"/>
</dbReference>
<gene>
    <name evidence="3" type="ORF">OEV98_00515</name>
</gene>
<dbReference type="AlphaFoldDB" id="A0AAE3LP69"/>
<evidence type="ECO:0000256" key="2">
    <source>
        <dbReference type="ARBA" id="ARBA00023002"/>
    </source>
</evidence>
<name>A0AAE3LP69_9BACI</name>
<dbReference type="InterPro" id="IPR050259">
    <property type="entry name" value="SDR"/>
</dbReference>
<proteinExistence type="inferred from homology"/>
<reference evidence="3" key="1">
    <citation type="submission" date="2022-10" db="EMBL/GenBank/DDBJ databases">
        <title>Description of Fervidibacillus gen. nov. in the family Fervidibacillaceae fam. nov. with two species, Fervidibacillus albus sp. nov., and Fervidibacillus halotolerans sp. nov., isolated from tidal flat sediments.</title>
        <authorList>
            <person name="Kwon K.K."/>
            <person name="Yang S.-H."/>
        </authorList>
    </citation>
    <scope>NUCLEOTIDE SEQUENCE</scope>
    <source>
        <strain evidence="3">JCM 19140</strain>
    </source>
</reference>
<dbReference type="RefSeq" id="WP_263071173.1">
    <property type="nucleotide sequence ID" value="NZ_JAOUSF010000001.1"/>
</dbReference>
<dbReference type="InterPro" id="IPR002347">
    <property type="entry name" value="SDR_fam"/>
</dbReference>
<dbReference type="Proteomes" id="UP001209318">
    <property type="component" value="Unassembled WGS sequence"/>
</dbReference>
<dbReference type="PRINTS" id="PR00080">
    <property type="entry name" value="SDRFAMILY"/>
</dbReference>
<dbReference type="NCBIfam" id="NF047420">
    <property type="entry name" value="EF_P_mod_YmfI"/>
    <property type="match status" value="1"/>
</dbReference>
<evidence type="ECO:0000313" key="3">
    <source>
        <dbReference type="EMBL" id="MCU9612039.1"/>
    </source>
</evidence>
<dbReference type="InterPro" id="IPR036291">
    <property type="entry name" value="NAD(P)-bd_dom_sf"/>
</dbReference>
<dbReference type="PANTHER" id="PTHR42879:SF2">
    <property type="entry name" value="3-OXOACYL-[ACYL-CARRIER-PROTEIN] REDUCTASE FABG"/>
    <property type="match status" value="1"/>
</dbReference>
<comment type="caution">
    <text evidence="3">The sequence shown here is derived from an EMBL/GenBank/DDBJ whole genome shotgun (WGS) entry which is preliminary data.</text>
</comment>
<protein>
    <submittedName>
        <fullName evidence="3">SDR family oxidoreductase</fullName>
    </submittedName>
</protein>
<dbReference type="SUPFAM" id="SSF51735">
    <property type="entry name" value="NAD(P)-binding Rossmann-fold domains"/>
    <property type="match status" value="1"/>
</dbReference>
<dbReference type="GO" id="GO:0016491">
    <property type="term" value="F:oxidoreductase activity"/>
    <property type="evidence" value="ECO:0007669"/>
    <property type="project" value="UniProtKB-KW"/>
</dbReference>
<dbReference type="CDD" id="cd05233">
    <property type="entry name" value="SDR_c"/>
    <property type="match status" value="1"/>
</dbReference>
<dbReference type="PRINTS" id="PR00081">
    <property type="entry name" value="GDHRDH"/>
</dbReference>
<keyword evidence="4" id="KW-1185">Reference proteome</keyword>